<dbReference type="Pfam" id="PF04542">
    <property type="entry name" value="Sigma70_r2"/>
    <property type="match status" value="1"/>
</dbReference>
<dbReference type="HAMAP" id="MF_02064">
    <property type="entry name" value="Sigma70_SigI"/>
    <property type="match status" value="1"/>
</dbReference>
<evidence type="ECO:0000313" key="9">
    <source>
        <dbReference type="Proteomes" id="UP000641741"/>
    </source>
</evidence>
<feature type="domain" description="RNA polymerase sigma-70 region 2" evidence="7">
    <location>
        <begin position="20"/>
        <end position="89"/>
    </location>
</feature>
<keyword evidence="3 6" id="KW-0731">Sigma factor</keyword>
<dbReference type="PIRSF" id="PIRSF038953">
    <property type="entry name" value="SigI"/>
    <property type="match status" value="1"/>
</dbReference>
<dbReference type="Proteomes" id="UP000641741">
    <property type="component" value="Unassembled WGS sequence"/>
</dbReference>
<comment type="subcellular location">
    <subcellularLocation>
        <location evidence="6">Cytoplasm</location>
    </subcellularLocation>
</comment>
<dbReference type="RefSeq" id="WP_186969433.1">
    <property type="nucleotide sequence ID" value="NZ_JACOPK010000003.1"/>
</dbReference>
<evidence type="ECO:0000256" key="6">
    <source>
        <dbReference type="HAMAP-Rule" id="MF_02064"/>
    </source>
</evidence>
<proteinExistence type="inferred from homology"/>
<keyword evidence="2 6" id="KW-0805">Transcription regulation</keyword>
<comment type="activity regulation">
    <text evidence="6">Negatively regulated by the anti-sigma-I factor RsgI.</text>
</comment>
<evidence type="ECO:0000256" key="5">
    <source>
        <dbReference type="ARBA" id="ARBA00023163"/>
    </source>
</evidence>
<keyword evidence="5 6" id="KW-0804">Transcription</keyword>
<keyword evidence="4 6" id="KW-0238">DNA-binding</keyword>
<gene>
    <name evidence="6" type="primary">sigI</name>
    <name evidence="8" type="ORF">H8S02_04155</name>
</gene>
<name>A0ABR7GLG0_9FIRM</name>
<feature type="DNA-binding region" description="H-T-H motif" evidence="6">
    <location>
        <begin position="190"/>
        <end position="209"/>
    </location>
</feature>
<dbReference type="EMBL" id="JACOPK010000003">
    <property type="protein sequence ID" value="MBC5695139.1"/>
    <property type="molecule type" value="Genomic_DNA"/>
</dbReference>
<dbReference type="InterPro" id="IPR014244">
    <property type="entry name" value="RNA_pol_sigma-I"/>
</dbReference>
<keyword evidence="1 6" id="KW-0963">Cytoplasm</keyword>
<comment type="similarity">
    <text evidence="6">Belongs to the sigma-70 factor family. SigI subfamily.</text>
</comment>
<dbReference type="SUPFAM" id="SSF88946">
    <property type="entry name" value="Sigma2 domain of RNA polymerase sigma factors"/>
    <property type="match status" value="1"/>
</dbReference>
<comment type="caution">
    <text evidence="8">The sequence shown here is derived from an EMBL/GenBank/DDBJ whole genome shotgun (WGS) entry which is preliminary data.</text>
</comment>
<sequence length="253" mass="27630">MQSSSQAVRAKEDEPFLERFIEAHEGFILRTASRHAGHTVTRSDDEYSVALMAFYEAVKGYDPAGGPFGAYASLVIGRRLADYYRASHRFDAEVSLAPQTFDGTIEEDAADAGVQLAVVEKLGEMRTVCAAEEIESADEQFAKYGFSFYDLASCSPKSDKTRRSCGMAAAALSRSSVLVASLRRTHELPVRALAKESGVSARLIERHRNYIVAAALLLDGDYPVLSSYLGSIRRYLHEAEGQNGREAAVCAQS</sequence>
<dbReference type="InterPro" id="IPR007627">
    <property type="entry name" value="RNA_pol_sigma70_r2"/>
</dbReference>
<keyword evidence="9" id="KW-1185">Reference proteome</keyword>
<evidence type="ECO:0000256" key="1">
    <source>
        <dbReference type="ARBA" id="ARBA00022490"/>
    </source>
</evidence>
<evidence type="ECO:0000256" key="2">
    <source>
        <dbReference type="ARBA" id="ARBA00023015"/>
    </source>
</evidence>
<organism evidence="8 9">
    <name type="scientific">Agathobaculum hominis</name>
    <dbReference type="NCBI Taxonomy" id="2763014"/>
    <lineage>
        <taxon>Bacteria</taxon>
        <taxon>Bacillati</taxon>
        <taxon>Bacillota</taxon>
        <taxon>Clostridia</taxon>
        <taxon>Eubacteriales</taxon>
        <taxon>Butyricicoccaceae</taxon>
        <taxon>Agathobaculum</taxon>
    </lineage>
</organism>
<keyword evidence="6" id="KW-0346">Stress response</keyword>
<reference evidence="8 9" key="1">
    <citation type="submission" date="2020-08" db="EMBL/GenBank/DDBJ databases">
        <title>Genome public.</title>
        <authorList>
            <person name="Liu C."/>
            <person name="Sun Q."/>
        </authorList>
    </citation>
    <scope>NUCLEOTIDE SEQUENCE [LARGE SCALE GENOMIC DNA]</scope>
    <source>
        <strain evidence="8 9">M2</strain>
    </source>
</reference>
<feature type="short sequence motif" description="Polymerase core binding" evidence="6">
    <location>
        <begin position="45"/>
        <end position="58"/>
    </location>
</feature>
<dbReference type="InterPro" id="IPR013325">
    <property type="entry name" value="RNA_pol_sigma_r2"/>
</dbReference>
<evidence type="ECO:0000256" key="4">
    <source>
        <dbReference type="ARBA" id="ARBA00023125"/>
    </source>
</evidence>
<protein>
    <recommendedName>
        <fullName evidence="6">RNA polymerase sigma factor SigI</fullName>
    </recommendedName>
</protein>
<dbReference type="Gene3D" id="1.10.1740.10">
    <property type="match status" value="1"/>
</dbReference>
<accession>A0ABR7GLG0</accession>
<evidence type="ECO:0000256" key="3">
    <source>
        <dbReference type="ARBA" id="ARBA00023082"/>
    </source>
</evidence>
<evidence type="ECO:0000313" key="8">
    <source>
        <dbReference type="EMBL" id="MBC5695139.1"/>
    </source>
</evidence>
<comment type="function">
    <text evidence="6">Sigma factors are initiation factors that promote the attachment of RNA polymerase to specific initiation sites and are then released.</text>
</comment>
<evidence type="ECO:0000259" key="7">
    <source>
        <dbReference type="Pfam" id="PF04542"/>
    </source>
</evidence>
<comment type="subunit">
    <text evidence="6">Interacts with RsgI.</text>
</comment>